<evidence type="ECO:0000313" key="6">
    <source>
        <dbReference type="Proteomes" id="UP001341840"/>
    </source>
</evidence>
<dbReference type="InterPro" id="IPR011713">
    <property type="entry name" value="Leu-rich_rpt_3"/>
</dbReference>
<dbReference type="InterPro" id="IPR032675">
    <property type="entry name" value="LRR_dom_sf"/>
</dbReference>
<keyword evidence="1" id="KW-0433">Leucine-rich repeat</keyword>
<feature type="domain" description="NB-ARC" evidence="3">
    <location>
        <begin position="2"/>
        <end position="154"/>
    </location>
</feature>
<reference evidence="5 6" key="1">
    <citation type="journal article" date="2023" name="Plants (Basel)">
        <title>Bridging the Gap: Combining Genomics and Transcriptomics Approaches to Understand Stylosanthes scabra, an Orphan Legume from the Brazilian Caatinga.</title>
        <authorList>
            <person name="Ferreira-Neto J.R.C."/>
            <person name="da Silva M.D."/>
            <person name="Binneck E."/>
            <person name="de Melo N.F."/>
            <person name="da Silva R.H."/>
            <person name="de Melo A.L.T.M."/>
            <person name="Pandolfi V."/>
            <person name="Bustamante F.O."/>
            <person name="Brasileiro-Vidal A.C."/>
            <person name="Benko-Iseppon A.M."/>
        </authorList>
    </citation>
    <scope>NUCLEOTIDE SEQUENCE [LARGE SCALE GENOMIC DNA]</scope>
    <source>
        <tissue evidence="5">Leaves</tissue>
    </source>
</reference>
<accession>A0ABU6TGR8</accession>
<dbReference type="Gene3D" id="3.40.50.300">
    <property type="entry name" value="P-loop containing nucleotide triphosphate hydrolases"/>
    <property type="match status" value="1"/>
</dbReference>
<dbReference type="Pfam" id="PF23282">
    <property type="entry name" value="WHD_ROQ1"/>
    <property type="match status" value="1"/>
</dbReference>
<evidence type="ECO:0000259" key="3">
    <source>
        <dbReference type="Pfam" id="PF00931"/>
    </source>
</evidence>
<protein>
    <recommendedName>
        <fullName evidence="7">TMV resistance protein N-like</fullName>
    </recommendedName>
</protein>
<dbReference type="Gene3D" id="3.80.10.10">
    <property type="entry name" value="Ribonuclease Inhibitor"/>
    <property type="match status" value="2"/>
</dbReference>
<name>A0ABU6TGR8_9FABA</name>
<evidence type="ECO:0000313" key="5">
    <source>
        <dbReference type="EMBL" id="MED6147930.1"/>
    </source>
</evidence>
<dbReference type="InterPro" id="IPR002182">
    <property type="entry name" value="NB-ARC"/>
</dbReference>
<dbReference type="PRINTS" id="PR00364">
    <property type="entry name" value="DISEASERSIST"/>
</dbReference>
<evidence type="ECO:0000259" key="4">
    <source>
        <dbReference type="Pfam" id="PF23282"/>
    </source>
</evidence>
<evidence type="ECO:0000256" key="2">
    <source>
        <dbReference type="ARBA" id="ARBA00022737"/>
    </source>
</evidence>
<keyword evidence="2" id="KW-0677">Repeat</keyword>
<dbReference type="Pfam" id="PF07725">
    <property type="entry name" value="LRR_3"/>
    <property type="match status" value="1"/>
</dbReference>
<dbReference type="PANTHER" id="PTHR11017:SF243">
    <property type="entry name" value="ADP-RIBOSYL CYCLASE_CYCLIC ADP-RIBOSE HYDROLASE"/>
    <property type="match status" value="1"/>
</dbReference>
<organism evidence="5 6">
    <name type="scientific">Stylosanthes scabra</name>
    <dbReference type="NCBI Taxonomy" id="79078"/>
    <lineage>
        <taxon>Eukaryota</taxon>
        <taxon>Viridiplantae</taxon>
        <taxon>Streptophyta</taxon>
        <taxon>Embryophyta</taxon>
        <taxon>Tracheophyta</taxon>
        <taxon>Spermatophyta</taxon>
        <taxon>Magnoliopsida</taxon>
        <taxon>eudicotyledons</taxon>
        <taxon>Gunneridae</taxon>
        <taxon>Pentapetalae</taxon>
        <taxon>rosids</taxon>
        <taxon>fabids</taxon>
        <taxon>Fabales</taxon>
        <taxon>Fabaceae</taxon>
        <taxon>Papilionoideae</taxon>
        <taxon>50 kb inversion clade</taxon>
        <taxon>dalbergioids sensu lato</taxon>
        <taxon>Dalbergieae</taxon>
        <taxon>Pterocarpus clade</taxon>
        <taxon>Stylosanthes</taxon>
    </lineage>
</organism>
<dbReference type="InterPro" id="IPR044974">
    <property type="entry name" value="Disease_R_plants"/>
</dbReference>
<sequence length="830" mass="95072">MEPNEVGILGIWGMGGIGKTTIARVIFNKYSSQYEGCCFLENEREQSQTQRGLDDLRMQLVSQLLVKCPPNAISAKRMLSRKKALIVVDDVDSSTKLKHLIGEQICLGAGSSIIVTTRDKQVLIAARVHHIYKVQELSSESSLELFCLKAFHKRYPETGYEELSKMAISFANGIPLALEVLGSSLCSRSAEAWESELRKLNTHLNPSILDVGKTRNVIRFLDSCDFFGAIGIDNLQRKALITISRYNTIEMHDLIEQMGLEIVFNESTKDVKKRSRLRNPEDVRNLLENSKGEKSVEGIMCDLSQIGDLRLNANSFKNMPHLRFLKLYAPWDRKASIVYVPKTLMFSAKLRYLEWNSYPLNSLPSRFCTEKLVELWMPNSQISKLWEGTQDLPNLTKVYLNGCKQLVELPDFSKATKLEIIFLNGCEKLCQLHPSILSIQSLEYLFLNGCKELKSVKGQLKSLKLLAANNCSLEEFTLSAEELHYLCLSLRGIKSLQNELCCFKSLYYLSFYDCRELTELPHNMKALSRLTSLTVSGCCALRSIPELPPFIQFFKAIDCTSLETIFSLKRVFSLNTRNISFVNCVRLKEESVNDIMEDAHLTIFRNVFLSRATVDVDGHVWHPGDKVPERFFKCRTEEASITIQLEQCEYQLLGFVFCCVVSQNLPHDYFCKLGGVDIKCEYLHLGYSIEHTSYFWPDFNRKRRSLDSDHVLIWTNQDGSSKVLSKMKRYKGSDDDDDSTCKRKMSFRFSVDRPEKGKRVEEREEDDKECYIKGCGVIPVYASTVVDAIQKLELEFNLNAHHDSIPSWMDLDTLKSHMIRKSRGKSKLWW</sequence>
<dbReference type="SUPFAM" id="SSF52540">
    <property type="entry name" value="P-loop containing nucleoside triphosphate hydrolases"/>
    <property type="match status" value="1"/>
</dbReference>
<dbReference type="InterPro" id="IPR027417">
    <property type="entry name" value="P-loop_NTPase"/>
</dbReference>
<dbReference type="PANTHER" id="PTHR11017">
    <property type="entry name" value="LEUCINE-RICH REPEAT-CONTAINING PROTEIN"/>
    <property type="match status" value="1"/>
</dbReference>
<evidence type="ECO:0008006" key="7">
    <source>
        <dbReference type="Google" id="ProtNLM"/>
    </source>
</evidence>
<dbReference type="Pfam" id="PF00931">
    <property type="entry name" value="NB-ARC"/>
    <property type="match status" value="1"/>
</dbReference>
<dbReference type="Gene3D" id="1.10.8.430">
    <property type="entry name" value="Helical domain of apoptotic protease-activating factors"/>
    <property type="match status" value="1"/>
</dbReference>
<dbReference type="InterPro" id="IPR058192">
    <property type="entry name" value="WHD_ROQ1-like"/>
</dbReference>
<dbReference type="EMBL" id="JASCZI010090938">
    <property type="protein sequence ID" value="MED6147930.1"/>
    <property type="molecule type" value="Genomic_DNA"/>
</dbReference>
<dbReference type="SUPFAM" id="SSF52058">
    <property type="entry name" value="L domain-like"/>
    <property type="match status" value="1"/>
</dbReference>
<dbReference type="Proteomes" id="UP001341840">
    <property type="component" value="Unassembled WGS sequence"/>
</dbReference>
<feature type="domain" description="Disease resistance protein Roq1-like winged-helix" evidence="4">
    <location>
        <begin position="213"/>
        <end position="266"/>
    </location>
</feature>
<evidence type="ECO:0000256" key="1">
    <source>
        <dbReference type="ARBA" id="ARBA00022614"/>
    </source>
</evidence>
<dbReference type="InterPro" id="IPR042197">
    <property type="entry name" value="Apaf_helical"/>
</dbReference>
<gene>
    <name evidence="5" type="ORF">PIB30_048429</name>
</gene>
<keyword evidence="6" id="KW-1185">Reference proteome</keyword>
<comment type="caution">
    <text evidence="5">The sequence shown here is derived from an EMBL/GenBank/DDBJ whole genome shotgun (WGS) entry which is preliminary data.</text>
</comment>
<proteinExistence type="predicted"/>